<dbReference type="GO" id="GO:0043041">
    <property type="term" value="P:amino acid activation for nonribosomal peptide biosynthetic process"/>
    <property type="evidence" value="ECO:0007669"/>
    <property type="project" value="TreeGrafter"/>
</dbReference>
<dbReference type="CDD" id="cd19531">
    <property type="entry name" value="LCL_NRPS-like"/>
    <property type="match status" value="1"/>
</dbReference>
<keyword evidence="5" id="KW-1185">Reference proteome</keyword>
<dbReference type="InterPro" id="IPR036736">
    <property type="entry name" value="ACP-like_sf"/>
</dbReference>
<dbReference type="Pfam" id="PF00550">
    <property type="entry name" value="PP-binding"/>
    <property type="match status" value="1"/>
</dbReference>
<organism evidence="4 5">
    <name type="scientific">Nannocystis exedens</name>
    <dbReference type="NCBI Taxonomy" id="54"/>
    <lineage>
        <taxon>Bacteria</taxon>
        <taxon>Pseudomonadati</taxon>
        <taxon>Myxococcota</taxon>
        <taxon>Polyangia</taxon>
        <taxon>Nannocystales</taxon>
        <taxon>Nannocystaceae</taxon>
        <taxon>Nannocystis</taxon>
    </lineage>
</organism>
<dbReference type="PANTHER" id="PTHR45527:SF1">
    <property type="entry name" value="FATTY ACID SYNTHASE"/>
    <property type="match status" value="1"/>
</dbReference>
<name>A0A1I2J8R1_9BACT</name>
<keyword evidence="1" id="KW-0596">Phosphopantetheine</keyword>
<dbReference type="GO" id="GO:0009239">
    <property type="term" value="P:enterobactin biosynthetic process"/>
    <property type="evidence" value="ECO:0007669"/>
    <property type="project" value="TreeGrafter"/>
</dbReference>
<dbReference type="Gene3D" id="3.30.559.10">
    <property type="entry name" value="Chloramphenicol acetyltransferase-like domain"/>
    <property type="match status" value="1"/>
</dbReference>
<sequence>AAETYVAPRTEVERALVAIWEELLEVRPIGVSDNFFLLGGHSLLAFRVVSAIQARFGSAPSLAALLRNPTIEALAALWDTRAERPAPQIGLAPPADGEAPFEGLSGTERRIWFLEKLSPQARSYQIPHVFEVASALCAPALRESVRVLALRHQILRTTYPEVDGTPRREVSDDVWIPIRVEDVSSLPEAERDAALRALLAAEVKARFDLERGPLTRVLAVTTAADRHVVVVHQHHIITDEWSWGLLLAELSSLYEASCRGETAALPPLAYQYSDYARAERSALAGDGLAASRAYWKEALSDVPRLDLSIVSPASGAVPGPEGQVSLRLSPEASRQMQALAHESAATPFMAWYAALAAVLSRYSGQQDFGLGAVVANRQIAGTEAMLGFFTNTVVLRTDLSGDPTFAELLARARRTALDAYEHQALPFDVVVQE</sequence>
<dbReference type="Pfam" id="PF00668">
    <property type="entry name" value="Condensation"/>
    <property type="match status" value="1"/>
</dbReference>
<dbReference type="STRING" id="54.SAMN02745121_09234"/>
<dbReference type="GO" id="GO:0047527">
    <property type="term" value="F:2,3-dihydroxybenzoate-serine ligase activity"/>
    <property type="evidence" value="ECO:0007669"/>
    <property type="project" value="TreeGrafter"/>
</dbReference>
<dbReference type="GO" id="GO:0031177">
    <property type="term" value="F:phosphopantetheine binding"/>
    <property type="evidence" value="ECO:0007669"/>
    <property type="project" value="TreeGrafter"/>
</dbReference>
<dbReference type="SUPFAM" id="SSF47336">
    <property type="entry name" value="ACP-like"/>
    <property type="match status" value="1"/>
</dbReference>
<dbReference type="InterPro" id="IPR023213">
    <property type="entry name" value="CAT-like_dom_sf"/>
</dbReference>
<feature type="non-terminal residue" evidence="4">
    <location>
        <position position="1"/>
    </location>
</feature>
<dbReference type="PANTHER" id="PTHR45527">
    <property type="entry name" value="NONRIBOSOMAL PEPTIDE SYNTHETASE"/>
    <property type="match status" value="1"/>
</dbReference>
<evidence type="ECO:0000256" key="1">
    <source>
        <dbReference type="ARBA" id="ARBA00022450"/>
    </source>
</evidence>
<accession>A0A1I2J8R1</accession>
<evidence type="ECO:0000256" key="2">
    <source>
        <dbReference type="ARBA" id="ARBA00022553"/>
    </source>
</evidence>
<dbReference type="Proteomes" id="UP000199400">
    <property type="component" value="Unassembled WGS sequence"/>
</dbReference>
<feature type="domain" description="Carrier" evidence="3">
    <location>
        <begin position="7"/>
        <end position="82"/>
    </location>
</feature>
<dbReference type="GO" id="GO:0009366">
    <property type="term" value="C:enterobactin synthetase complex"/>
    <property type="evidence" value="ECO:0007669"/>
    <property type="project" value="TreeGrafter"/>
</dbReference>
<dbReference type="Gene3D" id="1.10.1200.10">
    <property type="entry name" value="ACP-like"/>
    <property type="match status" value="1"/>
</dbReference>
<dbReference type="FunFam" id="1.10.1200.10:FF:000016">
    <property type="entry name" value="Non-ribosomal peptide synthase"/>
    <property type="match status" value="1"/>
</dbReference>
<dbReference type="SUPFAM" id="SSF52777">
    <property type="entry name" value="CoA-dependent acyltransferases"/>
    <property type="match status" value="2"/>
</dbReference>
<keyword evidence="2" id="KW-0597">Phosphoprotein</keyword>
<feature type="non-terminal residue" evidence="4">
    <location>
        <position position="433"/>
    </location>
</feature>
<dbReference type="GO" id="GO:0072330">
    <property type="term" value="P:monocarboxylic acid biosynthetic process"/>
    <property type="evidence" value="ECO:0007669"/>
    <property type="project" value="UniProtKB-ARBA"/>
</dbReference>
<dbReference type="GO" id="GO:0005829">
    <property type="term" value="C:cytosol"/>
    <property type="evidence" value="ECO:0007669"/>
    <property type="project" value="TreeGrafter"/>
</dbReference>
<evidence type="ECO:0000313" key="4">
    <source>
        <dbReference type="EMBL" id="SFF50914.1"/>
    </source>
</evidence>
<dbReference type="InterPro" id="IPR009081">
    <property type="entry name" value="PP-bd_ACP"/>
</dbReference>
<gene>
    <name evidence="4" type="ORF">SAMN02745121_09234</name>
</gene>
<proteinExistence type="predicted"/>
<evidence type="ECO:0000259" key="3">
    <source>
        <dbReference type="PROSITE" id="PS50075"/>
    </source>
</evidence>
<dbReference type="PROSITE" id="PS50075">
    <property type="entry name" value="CARRIER"/>
    <property type="match status" value="1"/>
</dbReference>
<evidence type="ECO:0000313" key="5">
    <source>
        <dbReference type="Proteomes" id="UP000199400"/>
    </source>
</evidence>
<reference evidence="5" key="1">
    <citation type="submission" date="2016-10" db="EMBL/GenBank/DDBJ databases">
        <authorList>
            <person name="Varghese N."/>
            <person name="Submissions S."/>
        </authorList>
    </citation>
    <scope>NUCLEOTIDE SEQUENCE [LARGE SCALE GENOMIC DNA]</scope>
    <source>
        <strain evidence="5">ATCC 25963</strain>
    </source>
</reference>
<dbReference type="EMBL" id="FOMX01000160">
    <property type="protein sequence ID" value="SFF50914.1"/>
    <property type="molecule type" value="Genomic_DNA"/>
</dbReference>
<dbReference type="Gene3D" id="3.30.559.30">
    <property type="entry name" value="Nonribosomal peptide synthetase, condensation domain"/>
    <property type="match status" value="1"/>
</dbReference>
<protein>
    <submittedName>
        <fullName evidence="4">Phosphopantetheine attachment site</fullName>
    </submittedName>
</protein>
<dbReference type="InterPro" id="IPR001242">
    <property type="entry name" value="Condensation_dom"/>
</dbReference>
<dbReference type="AlphaFoldDB" id="A0A1I2J8R1"/>